<dbReference type="GO" id="GO:0003735">
    <property type="term" value="F:structural constituent of ribosome"/>
    <property type="evidence" value="ECO:0007669"/>
    <property type="project" value="InterPro"/>
</dbReference>
<dbReference type="PANTHER" id="PTHR39080">
    <property type="entry name" value="50S RIBOSOMAL PROTEIN L28"/>
    <property type="match status" value="1"/>
</dbReference>
<evidence type="ECO:0000256" key="2">
    <source>
        <dbReference type="ARBA" id="ARBA00022980"/>
    </source>
</evidence>
<proteinExistence type="inferred from homology"/>
<keyword evidence="3" id="KW-0687">Ribonucleoprotein</keyword>
<evidence type="ECO:0000313" key="4">
    <source>
        <dbReference type="EMBL" id="EKC72532.1"/>
    </source>
</evidence>
<keyword evidence="2 4" id="KW-0689">Ribosomal protein</keyword>
<dbReference type="InterPro" id="IPR034704">
    <property type="entry name" value="Ribosomal_bL28/bL31-like_sf"/>
</dbReference>
<organism evidence="4">
    <name type="scientific">human gut metagenome</name>
    <dbReference type="NCBI Taxonomy" id="408170"/>
    <lineage>
        <taxon>unclassified sequences</taxon>
        <taxon>metagenomes</taxon>
        <taxon>organismal metagenomes</taxon>
    </lineage>
</organism>
<dbReference type="Gene3D" id="2.30.170.40">
    <property type="entry name" value="Ribosomal protein L28/L24"/>
    <property type="match status" value="1"/>
</dbReference>
<dbReference type="InterPro" id="IPR037147">
    <property type="entry name" value="Ribosomal_bL28_sf"/>
</dbReference>
<dbReference type="AlphaFoldDB" id="K1THK2"/>
<protein>
    <submittedName>
        <fullName evidence="4">Ribosomal protein L28</fullName>
    </submittedName>
</protein>
<dbReference type="GO" id="GO:0005840">
    <property type="term" value="C:ribosome"/>
    <property type="evidence" value="ECO:0007669"/>
    <property type="project" value="UniProtKB-KW"/>
</dbReference>
<comment type="caution">
    <text evidence="4">The sequence shown here is derived from an EMBL/GenBank/DDBJ whole genome shotgun (WGS) entry which is preliminary data.</text>
</comment>
<reference evidence="4" key="1">
    <citation type="journal article" date="2013" name="Environ. Microbiol.">
        <title>Microbiota from the distal guts of lean and obese adolescents exhibit partial functional redundancy besides clear differences in community structure.</title>
        <authorList>
            <person name="Ferrer M."/>
            <person name="Ruiz A."/>
            <person name="Lanza F."/>
            <person name="Haange S.B."/>
            <person name="Oberbach A."/>
            <person name="Till H."/>
            <person name="Bargiela R."/>
            <person name="Campoy C."/>
            <person name="Segura M.T."/>
            <person name="Richter M."/>
            <person name="von Bergen M."/>
            <person name="Seifert J."/>
            <person name="Suarez A."/>
        </authorList>
    </citation>
    <scope>NUCLEOTIDE SEQUENCE</scope>
</reference>
<dbReference type="EMBL" id="AJWZ01001870">
    <property type="protein sequence ID" value="EKC72532.1"/>
    <property type="molecule type" value="Genomic_DNA"/>
</dbReference>
<dbReference type="InterPro" id="IPR050096">
    <property type="entry name" value="Bacterial_rp_bL28"/>
</dbReference>
<dbReference type="NCBIfam" id="TIGR00009">
    <property type="entry name" value="L28"/>
    <property type="match status" value="1"/>
</dbReference>
<dbReference type="InterPro" id="IPR001383">
    <property type="entry name" value="Ribosomal_bL28_bact-type"/>
</dbReference>
<accession>K1THK2</accession>
<gene>
    <name evidence="4" type="ORF">OBE_02843</name>
</gene>
<dbReference type="GO" id="GO:1990904">
    <property type="term" value="C:ribonucleoprotein complex"/>
    <property type="evidence" value="ECO:0007669"/>
    <property type="project" value="UniProtKB-KW"/>
</dbReference>
<comment type="similarity">
    <text evidence="1">Belongs to the bacterial ribosomal protein bL28 family.</text>
</comment>
<evidence type="ECO:0000256" key="3">
    <source>
        <dbReference type="ARBA" id="ARBA00023274"/>
    </source>
</evidence>
<dbReference type="Pfam" id="PF00830">
    <property type="entry name" value="Ribosomal_L28"/>
    <property type="match status" value="1"/>
</dbReference>
<dbReference type="PANTHER" id="PTHR39080:SF1">
    <property type="entry name" value="LARGE RIBOSOMAL SUBUNIT PROTEIN BL28A"/>
    <property type="match status" value="1"/>
</dbReference>
<sequence>MISYLIVDFSKSIGGAIVMAKCAICEKAVSHGNKISIARSHVSRRASRTWKPNLRSVKAVVDGETKTIQVCSKCLRSGKVNRA</sequence>
<dbReference type="SUPFAM" id="SSF143800">
    <property type="entry name" value="L28p-like"/>
    <property type="match status" value="1"/>
</dbReference>
<dbReference type="InterPro" id="IPR026569">
    <property type="entry name" value="Ribosomal_bL28"/>
</dbReference>
<dbReference type="GO" id="GO:0006412">
    <property type="term" value="P:translation"/>
    <property type="evidence" value="ECO:0007669"/>
    <property type="project" value="InterPro"/>
</dbReference>
<name>K1THK2_9ZZZZ</name>
<evidence type="ECO:0000256" key="1">
    <source>
        <dbReference type="ARBA" id="ARBA00008760"/>
    </source>
</evidence>